<dbReference type="STRING" id="1073328.SAMN05216294_0502"/>
<dbReference type="GO" id="GO:0005829">
    <property type="term" value="C:cytosol"/>
    <property type="evidence" value="ECO:0007669"/>
    <property type="project" value="TreeGrafter"/>
</dbReference>
<sequence length="459" mass="51707">MNKKLQFKSILTVKGWLENAVAEIDENGKLVSIVKDQTAAEEYVDGYALPGFQNAHSHAFQYAMAGLAELHEGTGTPDDFWSWRNAMYNLALTVSPEHLEDIASMLYAEMARHGYTAVAEFHYLHHDVNGKPYSNLAEHGERLIAAATKAGIHITLVPMFYQQGGFGLAAESKQRRFISETVEDYYSLLDSTAEVTKQYENANYGMGLHSLRAVQEEDILSVCNSFKNNIPFHIHISEQKKEVEDCLKFYGKRPVEWLLDNCQVTENFHLVHATHLNEDEVKEIAQSKANVVLCPSTEGNLGDGIFAFEQFKSQNGNWSIGTDSHVGLNPFEELRILDYGQRLTSHKRNTFYQPLKGDSGFNAIEMAWKTGKKAMGENRNDFFEIGHSFDAVVIDAKAPLLASTATKNLCNTFVYSSEASNILGTIIQGKWVSQNGRHMNYDSIYERFQKTMKELGCRI</sequence>
<comment type="cofactor">
    <cofactor evidence="1">
        <name>Zn(2+)</name>
        <dbReference type="ChEBI" id="CHEBI:29105"/>
    </cofactor>
</comment>
<dbReference type="InterPro" id="IPR010252">
    <property type="entry name" value="HutF"/>
</dbReference>
<name>A0A1H2UVU8_9FLAO</name>
<dbReference type="RefSeq" id="WP_090292294.1">
    <property type="nucleotide sequence ID" value="NZ_FNKI01000001.1"/>
</dbReference>
<dbReference type="SUPFAM" id="SSF51338">
    <property type="entry name" value="Composite domain of metallo-dependent hydrolases"/>
    <property type="match status" value="1"/>
</dbReference>
<evidence type="ECO:0000313" key="7">
    <source>
        <dbReference type="Proteomes" id="UP000199592"/>
    </source>
</evidence>
<keyword evidence="4" id="KW-0862">Zinc</keyword>
<evidence type="ECO:0000313" key="6">
    <source>
        <dbReference type="EMBL" id="SDW60212.1"/>
    </source>
</evidence>
<keyword evidence="3" id="KW-0378">Hydrolase</keyword>
<evidence type="ECO:0000259" key="5">
    <source>
        <dbReference type="Pfam" id="PF01979"/>
    </source>
</evidence>
<dbReference type="InterPro" id="IPR051607">
    <property type="entry name" value="Metallo-dep_hydrolases"/>
</dbReference>
<keyword evidence="7" id="KW-1185">Reference proteome</keyword>
<dbReference type="Proteomes" id="UP000199592">
    <property type="component" value="Unassembled WGS sequence"/>
</dbReference>
<dbReference type="AlphaFoldDB" id="A0A1H2UVU8"/>
<evidence type="ECO:0000256" key="3">
    <source>
        <dbReference type="ARBA" id="ARBA00022801"/>
    </source>
</evidence>
<dbReference type="NCBIfam" id="NF006681">
    <property type="entry name" value="PRK09229.1-2"/>
    <property type="match status" value="1"/>
</dbReference>
<dbReference type="SUPFAM" id="SSF51556">
    <property type="entry name" value="Metallo-dependent hydrolases"/>
    <property type="match status" value="1"/>
</dbReference>
<dbReference type="EMBL" id="FNMY01000002">
    <property type="protein sequence ID" value="SDW60212.1"/>
    <property type="molecule type" value="Genomic_DNA"/>
</dbReference>
<dbReference type="Gene3D" id="2.30.40.10">
    <property type="entry name" value="Urease, subunit C, domain 1"/>
    <property type="match status" value="1"/>
</dbReference>
<dbReference type="Gene3D" id="3.20.20.140">
    <property type="entry name" value="Metal-dependent hydrolases"/>
    <property type="match status" value="1"/>
</dbReference>
<gene>
    <name evidence="6" type="ORF">SAMN04487892_1790</name>
</gene>
<dbReference type="OrthoDB" id="9807210at2"/>
<proteinExistence type="predicted"/>
<evidence type="ECO:0000256" key="1">
    <source>
        <dbReference type="ARBA" id="ARBA00001947"/>
    </source>
</evidence>
<evidence type="ECO:0000256" key="2">
    <source>
        <dbReference type="ARBA" id="ARBA00022723"/>
    </source>
</evidence>
<dbReference type="PANTHER" id="PTHR11271:SF48">
    <property type="entry name" value="AMIDOHYDROLASE-RELATED DOMAIN-CONTAINING PROTEIN"/>
    <property type="match status" value="1"/>
</dbReference>
<reference evidence="7" key="1">
    <citation type="submission" date="2016-10" db="EMBL/GenBank/DDBJ databases">
        <authorList>
            <person name="Varghese N."/>
            <person name="Submissions S."/>
        </authorList>
    </citation>
    <scope>NUCLEOTIDE SEQUENCE [LARGE SCALE GENOMIC DNA]</scope>
    <source>
        <strain evidence="7">DSM 25030</strain>
    </source>
</reference>
<accession>A0A1H2UVU8</accession>
<dbReference type="NCBIfam" id="TIGR02022">
    <property type="entry name" value="hutF"/>
    <property type="match status" value="1"/>
</dbReference>
<dbReference type="InterPro" id="IPR011059">
    <property type="entry name" value="Metal-dep_hydrolase_composite"/>
</dbReference>
<evidence type="ECO:0000256" key="4">
    <source>
        <dbReference type="ARBA" id="ARBA00022833"/>
    </source>
</evidence>
<organism evidence="6 7">
    <name type="scientific">Flagellimonas zhangzhouensis</name>
    <dbReference type="NCBI Taxonomy" id="1073328"/>
    <lineage>
        <taxon>Bacteria</taxon>
        <taxon>Pseudomonadati</taxon>
        <taxon>Bacteroidota</taxon>
        <taxon>Flavobacteriia</taxon>
        <taxon>Flavobacteriales</taxon>
        <taxon>Flavobacteriaceae</taxon>
        <taxon>Flagellimonas</taxon>
    </lineage>
</organism>
<dbReference type="InterPro" id="IPR006680">
    <property type="entry name" value="Amidohydro-rel"/>
</dbReference>
<dbReference type="Pfam" id="PF01979">
    <property type="entry name" value="Amidohydro_1"/>
    <property type="match status" value="1"/>
</dbReference>
<dbReference type="InterPro" id="IPR032466">
    <property type="entry name" value="Metal_Hydrolase"/>
</dbReference>
<protein>
    <submittedName>
        <fullName evidence="6">Formimidoylglutamate deiminase</fullName>
    </submittedName>
</protein>
<dbReference type="GO" id="GO:0046872">
    <property type="term" value="F:metal ion binding"/>
    <property type="evidence" value="ECO:0007669"/>
    <property type="project" value="UniProtKB-KW"/>
</dbReference>
<keyword evidence="2" id="KW-0479">Metal-binding</keyword>
<dbReference type="PANTHER" id="PTHR11271">
    <property type="entry name" value="GUANINE DEAMINASE"/>
    <property type="match status" value="1"/>
</dbReference>
<dbReference type="GO" id="GO:0019239">
    <property type="term" value="F:deaminase activity"/>
    <property type="evidence" value="ECO:0007669"/>
    <property type="project" value="TreeGrafter"/>
</dbReference>
<feature type="domain" description="Amidohydrolase-related" evidence="5">
    <location>
        <begin position="47"/>
        <end position="432"/>
    </location>
</feature>